<dbReference type="Proteomes" id="UP001175211">
    <property type="component" value="Unassembled WGS sequence"/>
</dbReference>
<reference evidence="1" key="1">
    <citation type="submission" date="2023-06" db="EMBL/GenBank/DDBJ databases">
        <authorList>
            <consortium name="Lawrence Berkeley National Laboratory"/>
            <person name="Ahrendt S."/>
            <person name="Sahu N."/>
            <person name="Indic B."/>
            <person name="Wong-Bajracharya J."/>
            <person name="Merenyi Z."/>
            <person name="Ke H.-M."/>
            <person name="Monk M."/>
            <person name="Kocsube S."/>
            <person name="Drula E."/>
            <person name="Lipzen A."/>
            <person name="Balint B."/>
            <person name="Henrissat B."/>
            <person name="Andreopoulos B."/>
            <person name="Martin F.M."/>
            <person name="Harder C.B."/>
            <person name="Rigling D."/>
            <person name="Ford K.L."/>
            <person name="Foster G.D."/>
            <person name="Pangilinan J."/>
            <person name="Papanicolaou A."/>
            <person name="Barry K."/>
            <person name="LaButti K."/>
            <person name="Viragh M."/>
            <person name="Koriabine M."/>
            <person name="Yan M."/>
            <person name="Riley R."/>
            <person name="Champramary S."/>
            <person name="Plett K.L."/>
            <person name="Tsai I.J."/>
            <person name="Slot J."/>
            <person name="Sipos G."/>
            <person name="Plett J."/>
            <person name="Nagy L.G."/>
            <person name="Grigoriev I.V."/>
        </authorList>
    </citation>
    <scope>NUCLEOTIDE SEQUENCE</scope>
    <source>
        <strain evidence="1">CCBAS 213</strain>
    </source>
</reference>
<comment type="caution">
    <text evidence="1">The sequence shown here is derived from an EMBL/GenBank/DDBJ whole genome shotgun (WGS) entry which is preliminary data.</text>
</comment>
<dbReference type="RefSeq" id="XP_060325944.1">
    <property type="nucleotide sequence ID" value="XM_060474248.1"/>
</dbReference>
<sequence length="81" mass="8752">MLNSLCIQSFLLQHVVGRYSAVPSLYLGEGKRINGLLWYFVTPVPSAIVTKIVPSQARTAACRLLNALGTACQCATTTPEK</sequence>
<evidence type="ECO:0000313" key="1">
    <source>
        <dbReference type="EMBL" id="KAK0446595.1"/>
    </source>
</evidence>
<dbReference type="AlphaFoldDB" id="A0AA39JRE6"/>
<proteinExistence type="predicted"/>
<accession>A0AA39JRE6</accession>
<protein>
    <submittedName>
        <fullName evidence="1">Uncharacterized protein</fullName>
    </submittedName>
</protein>
<dbReference type="GeneID" id="85357796"/>
<organism evidence="1 2">
    <name type="scientific">Armillaria tabescens</name>
    <name type="common">Ringless honey mushroom</name>
    <name type="synonym">Agaricus tabescens</name>
    <dbReference type="NCBI Taxonomy" id="1929756"/>
    <lineage>
        <taxon>Eukaryota</taxon>
        <taxon>Fungi</taxon>
        <taxon>Dikarya</taxon>
        <taxon>Basidiomycota</taxon>
        <taxon>Agaricomycotina</taxon>
        <taxon>Agaricomycetes</taxon>
        <taxon>Agaricomycetidae</taxon>
        <taxon>Agaricales</taxon>
        <taxon>Marasmiineae</taxon>
        <taxon>Physalacriaceae</taxon>
        <taxon>Desarmillaria</taxon>
    </lineage>
</organism>
<name>A0AA39JRE6_ARMTA</name>
<keyword evidence="2" id="KW-1185">Reference proteome</keyword>
<gene>
    <name evidence="1" type="ORF">EV420DRAFT_1570270</name>
</gene>
<dbReference type="EMBL" id="JAUEPS010000046">
    <property type="protein sequence ID" value="KAK0446595.1"/>
    <property type="molecule type" value="Genomic_DNA"/>
</dbReference>
<evidence type="ECO:0000313" key="2">
    <source>
        <dbReference type="Proteomes" id="UP001175211"/>
    </source>
</evidence>